<protein>
    <submittedName>
        <fullName evidence="1">Glycosyltransferase</fullName>
    </submittedName>
</protein>
<name>A0A4Y6UGZ4_9PROT</name>
<dbReference type="OrthoDB" id="9807209at2"/>
<keyword evidence="2" id="KW-1185">Reference proteome</keyword>
<gene>
    <name evidence="1" type="ORF">E3D00_04070</name>
</gene>
<accession>A0A4Y6UGZ4</accession>
<dbReference type="Gene3D" id="3.40.50.2000">
    <property type="entry name" value="Glycogen Phosphorylase B"/>
    <property type="match status" value="1"/>
</dbReference>
<dbReference type="EMBL" id="CP038141">
    <property type="protein sequence ID" value="QDH16833.1"/>
    <property type="molecule type" value="Genomic_DNA"/>
</dbReference>
<dbReference type="AlphaFoldDB" id="A0A4Y6UGZ4"/>
<sequence>MNTPITPIESLLGHVDVCNRQHVAGWVNPLTDNGEPATLCILQNGVPLAHIVADLFRADLQAIRQGFCAFEYIFPERFNYEGGVIEVINVSTQTPLPGSPISVDPIAAELHGTIDIVDKKHIAGWIYDKLSPDRVVWLTLWINGEFIDHIAANQFRRDLRDIGLGSGRYGFDYIFKDPLLPNASYTLQLKHGTETFGQPLHLSTSQELDLDTQDHLSAILQNLRNHQAQTDALLFLNQEISKLKRQVSHSTVQHFERTVSTRLGRRYEDFPPPPPCVLFIDDRAPNLNFDAGSHALLSHMQAAQSLGYKCLFISSRKTISHDEITSLEKQGFEALTAPFFNTPEEALKLIGTDLTAIYLHRLNNAESYSSLIRAFAPTATLIWSIADLSSLRLRRQAEVETRPEILQTVPTLEVRENMCSWVADITITHSPIETERLKTLVPVANIHTIPWGVPILNARASLKKQPVLVFLAHFAHSPNIDGAKWFAFKILPLLREKLPNVICRFIGSAMPHEIHTLKQPGLEILGHIPNLSEALKGAAMCIAPLRYGSGIKGKVLESWSYGLPIAMTPTAAEGIINSTHPLWDLSVGETEEQFVNKILALLVPKNAKLCIKEGQKLLKQSFSQEIVQEKISHFLPPVENDTLPRDNTRPS</sequence>
<reference evidence="1 2" key="1">
    <citation type="submission" date="2019-03" db="EMBL/GenBank/DDBJ databases">
        <title>The complete genome sequence of Swingsia samuiensis NBRC107927(T).</title>
        <authorList>
            <person name="Chua K.-O."/>
            <person name="Chan K.-G."/>
            <person name="See-Too W.-S."/>
        </authorList>
    </citation>
    <scope>NUCLEOTIDE SEQUENCE [LARGE SCALE GENOMIC DNA]</scope>
    <source>
        <strain evidence="1 2">AH83</strain>
    </source>
</reference>
<dbReference type="KEGG" id="ssam:E3D00_04070"/>
<evidence type="ECO:0000313" key="2">
    <source>
        <dbReference type="Proteomes" id="UP000316313"/>
    </source>
</evidence>
<proteinExistence type="predicted"/>
<evidence type="ECO:0000313" key="1">
    <source>
        <dbReference type="EMBL" id="QDH16833.1"/>
    </source>
</evidence>
<dbReference type="Pfam" id="PF13692">
    <property type="entry name" value="Glyco_trans_1_4"/>
    <property type="match status" value="1"/>
</dbReference>
<dbReference type="GO" id="GO:0016740">
    <property type="term" value="F:transferase activity"/>
    <property type="evidence" value="ECO:0007669"/>
    <property type="project" value="UniProtKB-KW"/>
</dbReference>
<dbReference type="Proteomes" id="UP000316313">
    <property type="component" value="Chromosome"/>
</dbReference>
<dbReference type="SUPFAM" id="SSF53756">
    <property type="entry name" value="UDP-Glycosyltransferase/glycogen phosphorylase"/>
    <property type="match status" value="1"/>
</dbReference>
<keyword evidence="1" id="KW-0808">Transferase</keyword>
<organism evidence="1 2">
    <name type="scientific">Swingsia samuiensis</name>
    <dbReference type="NCBI Taxonomy" id="1293412"/>
    <lineage>
        <taxon>Bacteria</taxon>
        <taxon>Pseudomonadati</taxon>
        <taxon>Pseudomonadota</taxon>
        <taxon>Alphaproteobacteria</taxon>
        <taxon>Acetobacterales</taxon>
        <taxon>Acetobacteraceae</taxon>
        <taxon>Swingsia</taxon>
    </lineage>
</organism>
<dbReference type="RefSeq" id="WP_141460180.1">
    <property type="nucleotide sequence ID" value="NZ_CP038141.1"/>
</dbReference>